<feature type="domain" description="DUF6533" evidence="1">
    <location>
        <begin position="20"/>
        <end position="58"/>
    </location>
</feature>
<protein>
    <recommendedName>
        <fullName evidence="1">DUF6533 domain-containing protein</fullName>
    </recommendedName>
</protein>
<dbReference type="Pfam" id="PF20151">
    <property type="entry name" value="DUF6533"/>
    <property type="match status" value="1"/>
</dbReference>
<organism evidence="2 3">
    <name type="scientific">Agrocybe pediades</name>
    <dbReference type="NCBI Taxonomy" id="84607"/>
    <lineage>
        <taxon>Eukaryota</taxon>
        <taxon>Fungi</taxon>
        <taxon>Dikarya</taxon>
        <taxon>Basidiomycota</taxon>
        <taxon>Agaricomycotina</taxon>
        <taxon>Agaricomycetes</taxon>
        <taxon>Agaricomycetidae</taxon>
        <taxon>Agaricales</taxon>
        <taxon>Agaricineae</taxon>
        <taxon>Strophariaceae</taxon>
        <taxon>Agrocybe</taxon>
    </lineage>
</organism>
<gene>
    <name evidence="2" type="ORF">D9613_008345</name>
</gene>
<proteinExistence type="predicted"/>
<sequence length="90" mass="10203">MVGLIDLLITGLRDIQVTRYAQLASSSIIVFDHLITLDEEINLIWKSSWSMGKILFLLVSQSLVCAHRRGSELTKTFAESVLFADRCYIQ</sequence>
<dbReference type="AlphaFoldDB" id="A0A8H4QTH7"/>
<reference evidence="2 3" key="1">
    <citation type="submission" date="2019-12" db="EMBL/GenBank/DDBJ databases">
        <authorList>
            <person name="Floudas D."/>
            <person name="Bentzer J."/>
            <person name="Ahren D."/>
            <person name="Johansson T."/>
            <person name="Persson P."/>
            <person name="Tunlid A."/>
        </authorList>
    </citation>
    <scope>NUCLEOTIDE SEQUENCE [LARGE SCALE GENOMIC DNA]</scope>
    <source>
        <strain evidence="2 3">CBS 102.39</strain>
    </source>
</reference>
<dbReference type="InterPro" id="IPR045340">
    <property type="entry name" value="DUF6533"/>
</dbReference>
<evidence type="ECO:0000259" key="1">
    <source>
        <dbReference type="Pfam" id="PF20151"/>
    </source>
</evidence>
<dbReference type="Proteomes" id="UP000521872">
    <property type="component" value="Unassembled WGS sequence"/>
</dbReference>
<keyword evidence="3" id="KW-1185">Reference proteome</keyword>
<accession>A0A8H4QTH7</accession>
<comment type="caution">
    <text evidence="2">The sequence shown here is derived from an EMBL/GenBank/DDBJ whole genome shotgun (WGS) entry which is preliminary data.</text>
</comment>
<name>A0A8H4QTH7_9AGAR</name>
<evidence type="ECO:0000313" key="2">
    <source>
        <dbReference type="EMBL" id="KAF4616659.1"/>
    </source>
</evidence>
<dbReference type="EMBL" id="JAACJL010000031">
    <property type="protein sequence ID" value="KAF4616659.1"/>
    <property type="molecule type" value="Genomic_DNA"/>
</dbReference>
<evidence type="ECO:0000313" key="3">
    <source>
        <dbReference type="Proteomes" id="UP000521872"/>
    </source>
</evidence>